<proteinExistence type="predicted"/>
<evidence type="ECO:0000313" key="2">
    <source>
        <dbReference type="Ensembl" id="ENSHHUP00000025722.1"/>
    </source>
</evidence>
<reference evidence="2" key="3">
    <citation type="submission" date="2025-09" db="UniProtKB">
        <authorList>
            <consortium name="Ensembl"/>
        </authorList>
    </citation>
    <scope>IDENTIFICATION</scope>
</reference>
<organism evidence="2 3">
    <name type="scientific">Hucho hucho</name>
    <name type="common">huchen</name>
    <dbReference type="NCBI Taxonomy" id="62062"/>
    <lineage>
        <taxon>Eukaryota</taxon>
        <taxon>Metazoa</taxon>
        <taxon>Chordata</taxon>
        <taxon>Craniata</taxon>
        <taxon>Vertebrata</taxon>
        <taxon>Euteleostomi</taxon>
        <taxon>Actinopterygii</taxon>
        <taxon>Neopterygii</taxon>
        <taxon>Teleostei</taxon>
        <taxon>Protacanthopterygii</taxon>
        <taxon>Salmoniformes</taxon>
        <taxon>Salmonidae</taxon>
        <taxon>Salmoninae</taxon>
        <taxon>Hucho</taxon>
    </lineage>
</organism>
<evidence type="ECO:0000256" key="1">
    <source>
        <dbReference type="SAM" id="MobiDB-lite"/>
    </source>
</evidence>
<reference evidence="2" key="2">
    <citation type="submission" date="2025-08" db="UniProtKB">
        <authorList>
            <consortium name="Ensembl"/>
        </authorList>
    </citation>
    <scope>IDENTIFICATION</scope>
</reference>
<dbReference type="Ensembl" id="ENSHHUT00000026737.1">
    <property type="protein sequence ID" value="ENSHHUP00000025722.1"/>
    <property type="gene ID" value="ENSHHUG00000016232.1"/>
</dbReference>
<name>A0A4W5LIR9_9TELE</name>
<dbReference type="Proteomes" id="UP000314982">
    <property type="component" value="Unassembled WGS sequence"/>
</dbReference>
<protein>
    <submittedName>
        <fullName evidence="2">Uncharacterized protein</fullName>
    </submittedName>
</protein>
<dbReference type="STRING" id="62062.ENSHHUP00000025722"/>
<feature type="compositionally biased region" description="Acidic residues" evidence="1">
    <location>
        <begin position="29"/>
        <end position="45"/>
    </location>
</feature>
<dbReference type="AlphaFoldDB" id="A0A4W5LIR9"/>
<evidence type="ECO:0000313" key="3">
    <source>
        <dbReference type="Proteomes" id="UP000314982"/>
    </source>
</evidence>
<reference evidence="3" key="1">
    <citation type="submission" date="2018-06" db="EMBL/GenBank/DDBJ databases">
        <title>Genome assembly of Danube salmon.</title>
        <authorList>
            <person name="Macqueen D.J."/>
            <person name="Gundappa M.K."/>
        </authorList>
    </citation>
    <scope>NUCLEOTIDE SEQUENCE [LARGE SCALE GENOMIC DNA]</scope>
</reference>
<keyword evidence="3" id="KW-1185">Reference proteome</keyword>
<accession>A0A4W5LIR9</accession>
<sequence length="201" mass="22653">MSSLGSPLGDRNLIGYILPEKKVKKAQNDDSDWEDEEEEEEAEPEFLDMKEMDSVSSGGHMFNSSIPARNEVDFLDIVSGKRCRVVGRFSLKDPWWEATCTARTARGKLVLRGYPAYRLRPDLQVDEGRSILALFLAACGLDAQFVIPFFAWLPMGRKVELANLQDVLAEFEQGEQHRSLAQQIKALVSVSGRWTWGRDAS</sequence>
<dbReference type="GeneTree" id="ENSGT00390000006913"/>
<feature type="region of interest" description="Disordered" evidence="1">
    <location>
        <begin position="23"/>
        <end position="45"/>
    </location>
</feature>